<name>A0A2T7NJM8_POMCA</name>
<protein>
    <recommendedName>
        <fullName evidence="7">Alpha-type protein kinase domain-containing protein</fullName>
    </recommendedName>
</protein>
<gene>
    <name evidence="8" type="ORF">C0Q70_19531</name>
</gene>
<evidence type="ECO:0000256" key="6">
    <source>
        <dbReference type="SAM" id="MobiDB-lite"/>
    </source>
</evidence>
<dbReference type="SUPFAM" id="SSF56112">
    <property type="entry name" value="Protein kinase-like (PK-like)"/>
    <property type="match status" value="1"/>
</dbReference>
<proteinExistence type="predicted"/>
<dbReference type="PROSITE" id="PS51158">
    <property type="entry name" value="ALPHA_KINASE"/>
    <property type="match status" value="1"/>
</dbReference>
<dbReference type="PANTHER" id="PTHR45992:SF11">
    <property type="entry name" value="ALPHA-TYPE PROTEIN KINASE DOMAIN-CONTAINING PROTEIN"/>
    <property type="match status" value="1"/>
</dbReference>
<dbReference type="InterPro" id="IPR051852">
    <property type="entry name" value="Alpha-type_PK"/>
</dbReference>
<reference evidence="8 9" key="1">
    <citation type="submission" date="2018-04" db="EMBL/GenBank/DDBJ databases">
        <title>The genome of golden apple snail Pomacea canaliculata provides insight into stress tolerance and invasive adaptation.</title>
        <authorList>
            <person name="Liu C."/>
            <person name="Liu B."/>
            <person name="Ren Y."/>
            <person name="Zhang Y."/>
            <person name="Wang H."/>
            <person name="Li S."/>
            <person name="Jiang F."/>
            <person name="Yin L."/>
            <person name="Zhang G."/>
            <person name="Qian W."/>
            <person name="Fan W."/>
        </authorList>
    </citation>
    <scope>NUCLEOTIDE SEQUENCE [LARGE SCALE GENOMIC DNA]</scope>
    <source>
        <strain evidence="8">SZHN2017</strain>
        <tissue evidence="8">Muscle</tissue>
    </source>
</reference>
<evidence type="ECO:0000256" key="1">
    <source>
        <dbReference type="ARBA" id="ARBA00022527"/>
    </source>
</evidence>
<evidence type="ECO:0000256" key="5">
    <source>
        <dbReference type="ARBA" id="ARBA00022840"/>
    </source>
</evidence>
<accession>A0A2T7NJM8</accession>
<keyword evidence="5" id="KW-0067">ATP-binding</keyword>
<feature type="domain" description="Alpha-type protein kinase" evidence="7">
    <location>
        <begin position="1"/>
        <end position="237"/>
    </location>
</feature>
<keyword evidence="4" id="KW-0418">Kinase</keyword>
<dbReference type="SMART" id="SM00811">
    <property type="entry name" value="Alpha_kinase"/>
    <property type="match status" value="1"/>
</dbReference>
<keyword evidence="2" id="KW-0808">Transferase</keyword>
<dbReference type="GO" id="GO:0004674">
    <property type="term" value="F:protein serine/threonine kinase activity"/>
    <property type="evidence" value="ECO:0007669"/>
    <property type="project" value="UniProtKB-KW"/>
</dbReference>
<evidence type="ECO:0000313" key="8">
    <source>
        <dbReference type="EMBL" id="PVD21358.1"/>
    </source>
</evidence>
<evidence type="ECO:0000256" key="2">
    <source>
        <dbReference type="ARBA" id="ARBA00022679"/>
    </source>
</evidence>
<evidence type="ECO:0000313" key="9">
    <source>
        <dbReference type="Proteomes" id="UP000245119"/>
    </source>
</evidence>
<sequence>MVCGLSTTSSALRPVPCELVCPSHAKKRRQDGQDEEEASEMRPKTWRHSGLSEDGSVVLQPHLSRQVPPMGHKTVGMLLLQIELCPQGLTWEVHEGKLMPDETNIVVKKLGYGARHITDRKHRTVRETDFVVVQNKVSQPIQTFLLVDGTTRGDHPLLQAFSHASYHFSDGEYVISGMKGLARGTRHGEKAYTLTSFACHSRSLQFGSNDLGEEGIKLFFENHQCTDLCVRMKIYGVDHVLPSAPPPDDFSDESSGWL</sequence>
<dbReference type="Proteomes" id="UP000245119">
    <property type="component" value="Linkage Group LG12"/>
</dbReference>
<keyword evidence="1" id="KW-0723">Serine/threonine-protein kinase</keyword>
<dbReference type="PANTHER" id="PTHR45992">
    <property type="entry name" value="EUKARYOTIC ELONGATION FACTOR 2 KINASE-RELATED"/>
    <property type="match status" value="1"/>
</dbReference>
<keyword evidence="3" id="KW-0547">Nucleotide-binding</keyword>
<evidence type="ECO:0000259" key="7">
    <source>
        <dbReference type="PROSITE" id="PS51158"/>
    </source>
</evidence>
<evidence type="ECO:0000256" key="4">
    <source>
        <dbReference type="ARBA" id="ARBA00022777"/>
    </source>
</evidence>
<dbReference type="Pfam" id="PF02816">
    <property type="entry name" value="Alpha_kinase"/>
    <property type="match status" value="1"/>
</dbReference>
<dbReference type="AlphaFoldDB" id="A0A2T7NJM8"/>
<comment type="caution">
    <text evidence="8">The sequence shown here is derived from an EMBL/GenBank/DDBJ whole genome shotgun (WGS) entry which is preliminary data.</text>
</comment>
<dbReference type="GO" id="GO:0005524">
    <property type="term" value="F:ATP binding"/>
    <property type="evidence" value="ECO:0007669"/>
    <property type="project" value="UniProtKB-KW"/>
</dbReference>
<evidence type="ECO:0000256" key="3">
    <source>
        <dbReference type="ARBA" id="ARBA00022741"/>
    </source>
</evidence>
<dbReference type="EMBL" id="PZQS01000012">
    <property type="protein sequence ID" value="PVD21358.1"/>
    <property type="molecule type" value="Genomic_DNA"/>
</dbReference>
<feature type="region of interest" description="Disordered" evidence="6">
    <location>
        <begin position="24"/>
        <end position="53"/>
    </location>
</feature>
<dbReference type="Gene3D" id="3.20.200.10">
    <property type="entry name" value="MHCK/EF2 kinase"/>
    <property type="match status" value="1"/>
</dbReference>
<organism evidence="8 9">
    <name type="scientific">Pomacea canaliculata</name>
    <name type="common">Golden apple snail</name>
    <dbReference type="NCBI Taxonomy" id="400727"/>
    <lineage>
        <taxon>Eukaryota</taxon>
        <taxon>Metazoa</taxon>
        <taxon>Spiralia</taxon>
        <taxon>Lophotrochozoa</taxon>
        <taxon>Mollusca</taxon>
        <taxon>Gastropoda</taxon>
        <taxon>Caenogastropoda</taxon>
        <taxon>Architaenioglossa</taxon>
        <taxon>Ampullarioidea</taxon>
        <taxon>Ampullariidae</taxon>
        <taxon>Pomacea</taxon>
    </lineage>
</organism>
<dbReference type="InterPro" id="IPR011009">
    <property type="entry name" value="Kinase-like_dom_sf"/>
</dbReference>
<dbReference type="OrthoDB" id="301415at2759"/>
<dbReference type="InterPro" id="IPR004166">
    <property type="entry name" value="a-kinase_dom"/>
</dbReference>
<keyword evidence="9" id="KW-1185">Reference proteome</keyword>